<dbReference type="PANTHER" id="PTHR30511:SF0">
    <property type="entry name" value="ALANINE RACEMASE, CATABOLIC-RELATED"/>
    <property type="match status" value="1"/>
</dbReference>
<dbReference type="InterPro" id="IPR001608">
    <property type="entry name" value="Ala_racemase_N"/>
</dbReference>
<evidence type="ECO:0000259" key="8">
    <source>
        <dbReference type="SMART" id="SM01005"/>
    </source>
</evidence>
<dbReference type="Pfam" id="PF01168">
    <property type="entry name" value="Ala_racemase_N"/>
    <property type="match status" value="1"/>
</dbReference>
<evidence type="ECO:0000256" key="5">
    <source>
        <dbReference type="HAMAP-Rule" id="MF_01201"/>
    </source>
</evidence>
<reference evidence="9" key="1">
    <citation type="submission" date="2020-10" db="EMBL/GenBank/DDBJ databases">
        <authorList>
            <person name="Gilroy R."/>
        </authorList>
    </citation>
    <scope>NUCLEOTIDE SEQUENCE</scope>
    <source>
        <strain evidence="9">F6-4510</strain>
    </source>
</reference>
<dbReference type="Pfam" id="PF00842">
    <property type="entry name" value="Ala_racemase_C"/>
    <property type="match status" value="1"/>
</dbReference>
<dbReference type="Gene3D" id="3.20.20.10">
    <property type="entry name" value="Alanine racemase"/>
    <property type="match status" value="1"/>
</dbReference>
<reference evidence="9" key="2">
    <citation type="journal article" date="2021" name="PeerJ">
        <title>Extensive microbial diversity within the chicken gut microbiome revealed by metagenomics and culture.</title>
        <authorList>
            <person name="Gilroy R."/>
            <person name="Ravi A."/>
            <person name="Getino M."/>
            <person name="Pursley I."/>
            <person name="Horton D.L."/>
            <person name="Alikhan N.F."/>
            <person name="Baker D."/>
            <person name="Gharbi K."/>
            <person name="Hall N."/>
            <person name="Watson M."/>
            <person name="Adriaenssens E.M."/>
            <person name="Foster-Nyarko E."/>
            <person name="Jarju S."/>
            <person name="Secka A."/>
            <person name="Antonio M."/>
            <person name="Oren A."/>
            <person name="Chaudhuri R.R."/>
            <person name="La Ragione R."/>
            <person name="Hildebrand F."/>
            <person name="Pallen M.J."/>
        </authorList>
    </citation>
    <scope>NUCLEOTIDE SEQUENCE</scope>
    <source>
        <strain evidence="9">F6-4510</strain>
    </source>
</reference>
<dbReference type="GO" id="GO:0030170">
    <property type="term" value="F:pyridoxal phosphate binding"/>
    <property type="evidence" value="ECO:0007669"/>
    <property type="project" value="UniProtKB-UniRule"/>
</dbReference>
<dbReference type="PRINTS" id="PR00992">
    <property type="entry name" value="ALARACEMASE"/>
</dbReference>
<dbReference type="PANTHER" id="PTHR30511">
    <property type="entry name" value="ALANINE RACEMASE"/>
    <property type="match status" value="1"/>
</dbReference>
<dbReference type="FunFam" id="2.40.37.10:FF:000006">
    <property type="entry name" value="Alanine racemase"/>
    <property type="match status" value="1"/>
</dbReference>
<comment type="pathway">
    <text evidence="5">Amino-acid biosynthesis; D-alanine biosynthesis; D-alanine from L-alanine: step 1/1.</text>
</comment>
<comment type="caution">
    <text evidence="9">The sequence shown here is derived from an EMBL/GenBank/DDBJ whole genome shotgun (WGS) entry which is preliminary data.</text>
</comment>
<sequence>MTEYQRVTADIDLDAIAYNMKNIRKRVKENTKIMGVVKADAYGHGAVEVSKVILYNGADWLGVAMIDEAIQLRRNNIMVPILILGYTPEADLEDVIRYDIIQTVFSYDMAKLISDVAKRLGKIAKIHIKVDTGMGRLGFIPEENIGEAVFKISQLPNIEINGIFTHFSTSDEKDKSFTKYQYERFKFAIDEIEKKGINIPVKHCSNSAGIMDFEDLGFNMVRAGIILYGLYPSDDVHKENISLKPAMSIKTHISYVKKVGENVPISYGRTYYTDKESVIATVPVGYADGYIRRMQKGGRVIVGGHYAPIVGRVCMDQFMIDVTDIPNVKSGDEVILMGSDGNLSITAEEIANILETINYEVVCMIGKRVPREYIKNNEIIKTVKFI</sequence>
<feature type="active site" description="Proton acceptor; specific for D-alanine" evidence="5">
    <location>
        <position position="38"/>
    </location>
</feature>
<accession>A0A9D9H463</accession>
<dbReference type="HAMAP" id="MF_01201">
    <property type="entry name" value="Ala_racemase"/>
    <property type="match status" value="1"/>
</dbReference>
<dbReference type="InterPro" id="IPR029066">
    <property type="entry name" value="PLP-binding_barrel"/>
</dbReference>
<feature type="domain" description="Alanine racemase C-terminal" evidence="8">
    <location>
        <begin position="246"/>
        <end position="374"/>
    </location>
</feature>
<dbReference type="PROSITE" id="PS00395">
    <property type="entry name" value="ALANINE_RACEMASE"/>
    <property type="match status" value="1"/>
</dbReference>
<organism evidence="9 10">
    <name type="scientific">Candidatus Fimicola merdigallinarum</name>
    <dbReference type="NCBI Taxonomy" id="2840819"/>
    <lineage>
        <taxon>Bacteria</taxon>
        <taxon>Bacillati</taxon>
        <taxon>Bacillota</taxon>
        <taxon>Clostridia</taxon>
        <taxon>Lachnospirales</taxon>
        <taxon>Lachnospiraceae</taxon>
        <taxon>Lachnospiraceae incertae sedis</taxon>
        <taxon>Candidatus Fimicola</taxon>
    </lineage>
</organism>
<dbReference type="NCBIfam" id="TIGR00492">
    <property type="entry name" value="alr"/>
    <property type="match status" value="1"/>
</dbReference>
<evidence type="ECO:0000313" key="10">
    <source>
        <dbReference type="Proteomes" id="UP000823611"/>
    </source>
</evidence>
<dbReference type="EC" id="5.1.1.1" evidence="5"/>
<dbReference type="Gene3D" id="2.40.37.10">
    <property type="entry name" value="Lyase, Ornithine Decarboxylase, Chain A, domain 1"/>
    <property type="match status" value="1"/>
</dbReference>
<keyword evidence="4 5" id="KW-0413">Isomerase</keyword>
<feature type="active site" description="Proton acceptor; specific for L-alanine" evidence="5">
    <location>
        <position position="267"/>
    </location>
</feature>
<dbReference type="InterPro" id="IPR000821">
    <property type="entry name" value="Ala_racemase"/>
</dbReference>
<proteinExistence type="inferred from homology"/>
<dbReference type="InterPro" id="IPR011079">
    <property type="entry name" value="Ala_racemase_C"/>
</dbReference>
<protein>
    <recommendedName>
        <fullName evidence="5">Alanine racemase</fullName>
        <ecNumber evidence="5">5.1.1.1</ecNumber>
    </recommendedName>
</protein>
<evidence type="ECO:0000256" key="1">
    <source>
        <dbReference type="ARBA" id="ARBA00000316"/>
    </source>
</evidence>
<evidence type="ECO:0000313" key="9">
    <source>
        <dbReference type="EMBL" id="MBO8435199.1"/>
    </source>
</evidence>
<dbReference type="SUPFAM" id="SSF50621">
    <property type="entry name" value="Alanine racemase C-terminal domain-like"/>
    <property type="match status" value="1"/>
</dbReference>
<keyword evidence="3 5" id="KW-0663">Pyridoxal phosphate</keyword>
<evidence type="ECO:0000256" key="4">
    <source>
        <dbReference type="ARBA" id="ARBA00023235"/>
    </source>
</evidence>
<dbReference type="GO" id="GO:0009252">
    <property type="term" value="P:peptidoglycan biosynthetic process"/>
    <property type="evidence" value="ECO:0007669"/>
    <property type="project" value="TreeGrafter"/>
</dbReference>
<dbReference type="EMBL" id="JADIMX010000148">
    <property type="protein sequence ID" value="MBO8435199.1"/>
    <property type="molecule type" value="Genomic_DNA"/>
</dbReference>
<comment type="cofactor">
    <cofactor evidence="2 5 6">
        <name>pyridoxal 5'-phosphate</name>
        <dbReference type="ChEBI" id="CHEBI:597326"/>
    </cofactor>
</comment>
<dbReference type="CDD" id="cd00430">
    <property type="entry name" value="PLPDE_III_AR"/>
    <property type="match status" value="1"/>
</dbReference>
<dbReference type="SUPFAM" id="SSF51419">
    <property type="entry name" value="PLP-binding barrel"/>
    <property type="match status" value="1"/>
</dbReference>
<feature type="modified residue" description="N6-(pyridoxal phosphate)lysine" evidence="5 6">
    <location>
        <position position="38"/>
    </location>
</feature>
<dbReference type="AlphaFoldDB" id="A0A9D9H463"/>
<evidence type="ECO:0000256" key="3">
    <source>
        <dbReference type="ARBA" id="ARBA00022898"/>
    </source>
</evidence>
<dbReference type="InterPro" id="IPR009006">
    <property type="entry name" value="Ala_racemase/Decarboxylase_C"/>
</dbReference>
<comment type="catalytic activity">
    <reaction evidence="1 5">
        <text>L-alanine = D-alanine</text>
        <dbReference type="Rhea" id="RHEA:20249"/>
        <dbReference type="ChEBI" id="CHEBI:57416"/>
        <dbReference type="ChEBI" id="CHEBI:57972"/>
        <dbReference type="EC" id="5.1.1.1"/>
    </reaction>
</comment>
<gene>
    <name evidence="9" type="ORF">IAC55_07770</name>
</gene>
<feature type="binding site" evidence="5 7">
    <location>
        <position position="136"/>
    </location>
    <ligand>
        <name>substrate</name>
    </ligand>
</feature>
<comment type="similarity">
    <text evidence="5">Belongs to the alanine racemase family.</text>
</comment>
<evidence type="ECO:0000256" key="7">
    <source>
        <dbReference type="PIRSR" id="PIRSR600821-52"/>
    </source>
</evidence>
<evidence type="ECO:0000256" key="2">
    <source>
        <dbReference type="ARBA" id="ARBA00001933"/>
    </source>
</evidence>
<dbReference type="GO" id="GO:0005829">
    <property type="term" value="C:cytosol"/>
    <property type="evidence" value="ECO:0007669"/>
    <property type="project" value="TreeGrafter"/>
</dbReference>
<dbReference type="Proteomes" id="UP000823611">
    <property type="component" value="Unassembled WGS sequence"/>
</dbReference>
<dbReference type="GO" id="GO:0008784">
    <property type="term" value="F:alanine racemase activity"/>
    <property type="evidence" value="ECO:0007669"/>
    <property type="project" value="UniProtKB-UniRule"/>
</dbReference>
<dbReference type="SMART" id="SM01005">
    <property type="entry name" value="Ala_racemase_C"/>
    <property type="match status" value="1"/>
</dbReference>
<dbReference type="InterPro" id="IPR020622">
    <property type="entry name" value="Ala_racemase_pyridoxalP-BS"/>
</dbReference>
<name>A0A9D9H463_9FIRM</name>
<dbReference type="FunFam" id="3.20.20.10:FF:000002">
    <property type="entry name" value="Alanine racemase"/>
    <property type="match status" value="1"/>
</dbReference>
<comment type="function">
    <text evidence="5">Catalyzes the interconversion of L-alanine and D-alanine. May also act on other amino acids.</text>
</comment>
<evidence type="ECO:0000256" key="6">
    <source>
        <dbReference type="PIRSR" id="PIRSR600821-50"/>
    </source>
</evidence>
<feature type="binding site" evidence="5 7">
    <location>
        <position position="315"/>
    </location>
    <ligand>
        <name>substrate</name>
    </ligand>
</feature>
<dbReference type="GO" id="GO:0030632">
    <property type="term" value="P:D-alanine biosynthetic process"/>
    <property type="evidence" value="ECO:0007669"/>
    <property type="project" value="UniProtKB-UniRule"/>
</dbReference>